<keyword evidence="2" id="KW-1185">Reference proteome</keyword>
<comment type="caution">
    <text evidence="1">The sequence shown here is derived from an EMBL/GenBank/DDBJ whole genome shotgun (WGS) entry which is preliminary data.</text>
</comment>
<protein>
    <recommendedName>
        <fullName evidence="3">DUF2191 domain-containing protein</fullName>
    </recommendedName>
</protein>
<evidence type="ECO:0000313" key="2">
    <source>
        <dbReference type="Proteomes" id="UP001161064"/>
    </source>
</evidence>
<name>A0ABQ4PTZ8_9PROT</name>
<gene>
    <name evidence="1" type="ORF">PsB1_0618</name>
</gene>
<organism evidence="1 2">
    <name type="scientific">Candidatus Phycosocius spiralis</name>
    <dbReference type="NCBI Taxonomy" id="2815099"/>
    <lineage>
        <taxon>Bacteria</taxon>
        <taxon>Pseudomonadati</taxon>
        <taxon>Pseudomonadota</taxon>
        <taxon>Alphaproteobacteria</taxon>
        <taxon>Caulobacterales</taxon>
        <taxon>Caulobacterales incertae sedis</taxon>
        <taxon>Candidatus Phycosocius</taxon>
    </lineage>
</organism>
<dbReference type="EMBL" id="BPFZ01000003">
    <property type="protein sequence ID" value="GIU66464.1"/>
    <property type="molecule type" value="Genomic_DNA"/>
</dbReference>
<accession>A0ABQ4PTZ8</accession>
<reference evidence="1" key="1">
    <citation type="submission" date="2021-05" db="EMBL/GenBank/DDBJ databases">
        <authorList>
            <person name="Tanabe Y."/>
        </authorList>
    </citation>
    <scope>NUCLEOTIDE SEQUENCE</scope>
    <source>
        <strain evidence="1">BOTRYCO-1</strain>
    </source>
</reference>
<evidence type="ECO:0008006" key="3">
    <source>
        <dbReference type="Google" id="ProtNLM"/>
    </source>
</evidence>
<sequence length="70" mass="7732">MSAVRKITVEVLEADLALAQEHCGGSITEAVRQGLEHLAAVRRRNILLALQGKVTFSDTWQTLRGKDDED</sequence>
<reference evidence="1" key="2">
    <citation type="journal article" date="2023" name="ISME Commun">
        <title>Characterization of a bloom-associated alphaproteobacterial lineage, 'Candidatus Phycosocius': insights into freshwater algal-bacterial interactions.</title>
        <authorList>
            <person name="Tanabe Y."/>
            <person name="Yamaguchi H."/>
            <person name="Yoshida M."/>
            <person name="Kai A."/>
            <person name="Okazaki Y."/>
        </authorList>
    </citation>
    <scope>NUCLEOTIDE SEQUENCE</scope>
    <source>
        <strain evidence="1">BOTRYCO-1</strain>
    </source>
</reference>
<evidence type="ECO:0000313" key="1">
    <source>
        <dbReference type="EMBL" id="GIU66464.1"/>
    </source>
</evidence>
<proteinExistence type="predicted"/>
<dbReference type="Proteomes" id="UP001161064">
    <property type="component" value="Unassembled WGS sequence"/>
</dbReference>
<dbReference type="RefSeq" id="WP_284359012.1">
    <property type="nucleotide sequence ID" value="NZ_BPFZ01000003.1"/>
</dbReference>